<organism evidence="2 3">
    <name type="scientific">Cryptolaemus montrouzieri</name>
    <dbReference type="NCBI Taxonomy" id="559131"/>
    <lineage>
        <taxon>Eukaryota</taxon>
        <taxon>Metazoa</taxon>
        <taxon>Ecdysozoa</taxon>
        <taxon>Arthropoda</taxon>
        <taxon>Hexapoda</taxon>
        <taxon>Insecta</taxon>
        <taxon>Pterygota</taxon>
        <taxon>Neoptera</taxon>
        <taxon>Endopterygota</taxon>
        <taxon>Coleoptera</taxon>
        <taxon>Polyphaga</taxon>
        <taxon>Cucujiformia</taxon>
        <taxon>Coccinelloidea</taxon>
        <taxon>Coccinellidae</taxon>
        <taxon>Scymninae</taxon>
        <taxon>Scymnini</taxon>
        <taxon>Cryptolaemus</taxon>
    </lineage>
</organism>
<dbReference type="InterPro" id="IPR013098">
    <property type="entry name" value="Ig_I-set"/>
</dbReference>
<comment type="caution">
    <text evidence="2">The sequence shown here is derived from an EMBL/GenBank/DDBJ whole genome shotgun (WGS) entry which is preliminary data.</text>
</comment>
<protein>
    <recommendedName>
        <fullName evidence="1">Ig-like domain-containing protein</fullName>
    </recommendedName>
</protein>
<evidence type="ECO:0000259" key="1">
    <source>
        <dbReference type="PROSITE" id="PS50835"/>
    </source>
</evidence>
<dbReference type="PANTHER" id="PTHR45889">
    <property type="entry name" value="IG-LIKE DOMAIN-CONTAINING PROTEIN"/>
    <property type="match status" value="1"/>
</dbReference>
<dbReference type="InterPro" id="IPR036179">
    <property type="entry name" value="Ig-like_dom_sf"/>
</dbReference>
<dbReference type="Pfam" id="PF07679">
    <property type="entry name" value="I-set"/>
    <property type="match status" value="1"/>
</dbReference>
<dbReference type="InterPro" id="IPR003598">
    <property type="entry name" value="Ig_sub2"/>
</dbReference>
<dbReference type="SMART" id="SM00409">
    <property type="entry name" value="IG"/>
    <property type="match status" value="2"/>
</dbReference>
<dbReference type="InterPro" id="IPR013783">
    <property type="entry name" value="Ig-like_fold"/>
</dbReference>
<dbReference type="Gene3D" id="2.60.40.10">
    <property type="entry name" value="Immunoglobulins"/>
    <property type="match status" value="2"/>
</dbReference>
<feature type="domain" description="Ig-like" evidence="1">
    <location>
        <begin position="38"/>
        <end position="125"/>
    </location>
</feature>
<reference evidence="2 3" key="1">
    <citation type="journal article" date="2021" name="BMC Biol.">
        <title>Horizontally acquired antibacterial genes associated with adaptive radiation of ladybird beetles.</title>
        <authorList>
            <person name="Li H.S."/>
            <person name="Tang X.F."/>
            <person name="Huang Y.H."/>
            <person name="Xu Z.Y."/>
            <person name="Chen M.L."/>
            <person name="Du X.Y."/>
            <person name="Qiu B.Y."/>
            <person name="Chen P.T."/>
            <person name="Zhang W."/>
            <person name="Slipinski A."/>
            <person name="Escalona H.E."/>
            <person name="Waterhouse R.M."/>
            <person name="Zwick A."/>
            <person name="Pang H."/>
        </authorList>
    </citation>
    <scope>NUCLEOTIDE SEQUENCE [LARGE SCALE GENOMIC DNA]</scope>
    <source>
        <strain evidence="2">SYSU2018</strain>
    </source>
</reference>
<gene>
    <name evidence="2" type="ORF">HHI36_020543</name>
</gene>
<evidence type="ECO:0000313" key="2">
    <source>
        <dbReference type="EMBL" id="KAL3275799.1"/>
    </source>
</evidence>
<dbReference type="Proteomes" id="UP001516400">
    <property type="component" value="Unassembled WGS sequence"/>
</dbReference>
<dbReference type="InterPro" id="IPR003599">
    <property type="entry name" value="Ig_sub"/>
</dbReference>
<dbReference type="CDD" id="cd00096">
    <property type="entry name" value="Ig"/>
    <property type="match status" value="1"/>
</dbReference>
<evidence type="ECO:0000313" key="3">
    <source>
        <dbReference type="Proteomes" id="UP001516400"/>
    </source>
</evidence>
<dbReference type="SMART" id="SM00408">
    <property type="entry name" value="IGc2"/>
    <property type="match status" value="2"/>
</dbReference>
<dbReference type="FunFam" id="2.60.40.10:FF:001233">
    <property type="entry name" value="Uncharacterized protein, isoform B"/>
    <property type="match status" value="1"/>
</dbReference>
<dbReference type="SUPFAM" id="SSF48726">
    <property type="entry name" value="Immunoglobulin"/>
    <property type="match status" value="2"/>
</dbReference>
<dbReference type="PANTHER" id="PTHR45889:SF8">
    <property type="entry name" value="IG-LIKE DOMAIN-CONTAINING PROTEIN"/>
    <property type="match status" value="1"/>
</dbReference>
<feature type="domain" description="Ig-like" evidence="1">
    <location>
        <begin position="134"/>
        <end position="214"/>
    </location>
</feature>
<dbReference type="EMBL" id="JABFTP020000083">
    <property type="protein sequence ID" value="KAL3275799.1"/>
    <property type="molecule type" value="Genomic_DNA"/>
</dbReference>
<name>A0ABD2NB22_9CUCU</name>
<sequence length="233" mass="25541">MCRARPVIKPSCIFYQKAEGVHLRSSQATIKVDPATLPTFLTSSQVFKVTDKDTVVLPCEVSNLGTYIMVWKKGNAVLSAGNIKVSPDPRISLIQSYSLEIKEASPQDAGDYVCQIGTIEPREITHTVEILVPPRIFFVSSNGRAEVKKGSSVRLECKASGNPVPKITWSRKNNLLPGGEQTAVTTVLNLENVDRHQAGVYQCTASNGVGEDVTQQIVLHVLCELCKTHYFIN</sequence>
<keyword evidence="3" id="KW-1185">Reference proteome</keyword>
<dbReference type="AlphaFoldDB" id="A0ABD2NB22"/>
<dbReference type="FunFam" id="2.60.40.10:FF:001268">
    <property type="entry name" value="Blast:Protein CEPU-1"/>
    <property type="match status" value="1"/>
</dbReference>
<dbReference type="Pfam" id="PF13927">
    <property type="entry name" value="Ig_3"/>
    <property type="match status" value="1"/>
</dbReference>
<proteinExistence type="predicted"/>
<dbReference type="InterPro" id="IPR007110">
    <property type="entry name" value="Ig-like_dom"/>
</dbReference>
<accession>A0ABD2NB22</accession>
<dbReference type="PROSITE" id="PS50835">
    <property type="entry name" value="IG_LIKE"/>
    <property type="match status" value="2"/>
</dbReference>